<keyword evidence="2" id="KW-1185">Reference proteome</keyword>
<dbReference type="InterPro" id="IPR009645">
    <property type="entry name" value="GguC"/>
</dbReference>
<dbReference type="RefSeq" id="WP_379021906.1">
    <property type="nucleotide sequence ID" value="NZ_JBHRTA010000030.1"/>
</dbReference>
<organism evidence="1 2">
    <name type="scientific">Parapedobacter deserti</name>
    <dbReference type="NCBI Taxonomy" id="1912957"/>
    <lineage>
        <taxon>Bacteria</taxon>
        <taxon>Pseudomonadati</taxon>
        <taxon>Bacteroidota</taxon>
        <taxon>Sphingobacteriia</taxon>
        <taxon>Sphingobacteriales</taxon>
        <taxon>Sphingobacteriaceae</taxon>
        <taxon>Parapedobacter</taxon>
    </lineage>
</organism>
<dbReference type="NCBIfam" id="NF040903">
    <property type="entry name" value="GguC"/>
    <property type="match status" value="1"/>
</dbReference>
<dbReference type="Proteomes" id="UP001595526">
    <property type="component" value="Unassembled WGS sequence"/>
</dbReference>
<dbReference type="SUPFAM" id="SSF56529">
    <property type="entry name" value="FAH"/>
    <property type="match status" value="1"/>
</dbReference>
<sequence length="337" mass="37566">MDIIKLIQLRHATLGRRIALVDEPMVTLLDSSVTSSYDFVTEALASETAIHDFLMARLSAESMAYDPIYNGESPWQLLPAFDHPTNPFACLVSGTGLTHHSSAKSRQLMHLKNVGNLTDSMKMYQWGVEGGNPPLGSIGVQPEWFYKGNGYILKAHGEPLEVPPYADDGGEEAELAGIYLVDQAGTPVRIGFCNGNEFSDHLMESKNYLYLAPSKMRECAIGPELVMGLDFNEFRGEVSVVRQEEMMWRKPVKSGSAHMAHSLANLEYHHFKYPTHRIPGQVHVHFYGADAFSYGEQVRLAEGDKMIIHWEKLGRPLINTMKSGAKVDELVALKQIC</sequence>
<protein>
    <submittedName>
        <fullName evidence="1">AraD1 family protein</fullName>
    </submittedName>
</protein>
<comment type="caution">
    <text evidence="1">The sequence shown here is derived from an EMBL/GenBank/DDBJ whole genome shotgun (WGS) entry which is preliminary data.</text>
</comment>
<evidence type="ECO:0000313" key="2">
    <source>
        <dbReference type="Proteomes" id="UP001595526"/>
    </source>
</evidence>
<dbReference type="InterPro" id="IPR036663">
    <property type="entry name" value="Fumarylacetoacetase_C_sf"/>
</dbReference>
<dbReference type="Gene3D" id="3.90.850.10">
    <property type="entry name" value="Fumarylacetoacetase-like, C-terminal domain"/>
    <property type="match status" value="1"/>
</dbReference>
<evidence type="ECO:0000313" key="1">
    <source>
        <dbReference type="EMBL" id="MFC3197834.1"/>
    </source>
</evidence>
<gene>
    <name evidence="1" type="primary">araD1</name>
    <name evidence="1" type="ORF">ACFOET_09440</name>
</gene>
<proteinExistence type="predicted"/>
<name>A0ABV7JLW6_9SPHI</name>
<dbReference type="EMBL" id="JBHRTA010000030">
    <property type="protein sequence ID" value="MFC3197834.1"/>
    <property type="molecule type" value="Genomic_DNA"/>
</dbReference>
<reference evidence="2" key="1">
    <citation type="journal article" date="2019" name="Int. J. Syst. Evol. Microbiol.">
        <title>The Global Catalogue of Microorganisms (GCM) 10K type strain sequencing project: providing services to taxonomists for standard genome sequencing and annotation.</title>
        <authorList>
            <consortium name="The Broad Institute Genomics Platform"/>
            <consortium name="The Broad Institute Genome Sequencing Center for Infectious Disease"/>
            <person name="Wu L."/>
            <person name="Ma J."/>
        </authorList>
    </citation>
    <scope>NUCLEOTIDE SEQUENCE [LARGE SCALE GENOMIC DNA]</scope>
    <source>
        <strain evidence="2">KCTC 52416</strain>
    </source>
</reference>
<accession>A0ABV7JLW6</accession>